<keyword evidence="6 14" id="KW-0963">Cytoplasm</keyword>
<dbReference type="EC" id="1.13.99.1" evidence="4 14"/>
<dbReference type="UniPathway" id="UPA00111">
    <property type="reaction ID" value="UER00527"/>
</dbReference>
<feature type="binding site" evidence="12">
    <location>
        <begin position="244"/>
        <end position="245"/>
    </location>
    <ligand>
        <name>substrate</name>
    </ligand>
</feature>
<feature type="binding site" evidence="12">
    <location>
        <position position="55"/>
    </location>
    <ligand>
        <name>substrate</name>
    </ligand>
</feature>
<evidence type="ECO:0000256" key="1">
    <source>
        <dbReference type="ARBA" id="ARBA00004496"/>
    </source>
</evidence>
<reference evidence="15 16" key="1">
    <citation type="journal article" date="2017" name="PLoS Biol.">
        <title>The sea cucumber genome provides insights into morphological evolution and visceral regeneration.</title>
        <authorList>
            <person name="Zhang X."/>
            <person name="Sun L."/>
            <person name="Yuan J."/>
            <person name="Sun Y."/>
            <person name="Gao Y."/>
            <person name="Zhang L."/>
            <person name="Li S."/>
            <person name="Dai H."/>
            <person name="Hamel J.F."/>
            <person name="Liu C."/>
            <person name="Yu Y."/>
            <person name="Liu S."/>
            <person name="Lin W."/>
            <person name="Guo K."/>
            <person name="Jin S."/>
            <person name="Xu P."/>
            <person name="Storey K.B."/>
            <person name="Huan P."/>
            <person name="Zhang T."/>
            <person name="Zhou Y."/>
            <person name="Zhang J."/>
            <person name="Lin C."/>
            <person name="Li X."/>
            <person name="Xing L."/>
            <person name="Huo D."/>
            <person name="Sun M."/>
            <person name="Wang L."/>
            <person name="Mercier A."/>
            <person name="Li F."/>
            <person name="Yang H."/>
            <person name="Xiang J."/>
        </authorList>
    </citation>
    <scope>NUCLEOTIDE SEQUENCE [LARGE SCALE GENOMIC DNA]</scope>
    <source>
        <strain evidence="15">Shaxun</strain>
        <tissue evidence="15">Muscle</tissue>
    </source>
</reference>
<feature type="binding site" evidence="12">
    <location>
        <begin position="165"/>
        <end position="166"/>
    </location>
    <ligand>
        <name>substrate</name>
    </ligand>
</feature>
<dbReference type="GO" id="GO:0019310">
    <property type="term" value="P:inositol catabolic process"/>
    <property type="evidence" value="ECO:0007669"/>
    <property type="project" value="UniProtKB-UniRule"/>
</dbReference>
<evidence type="ECO:0000256" key="9">
    <source>
        <dbReference type="ARBA" id="ARBA00023004"/>
    </source>
</evidence>
<feature type="binding site" evidence="12">
    <location>
        <begin position="109"/>
        <end position="111"/>
    </location>
    <ligand>
        <name>substrate</name>
    </ligand>
</feature>
<keyword evidence="8 14" id="KW-0560">Oxidoreductase</keyword>
<keyword evidence="16" id="KW-1185">Reference proteome</keyword>
<keyword evidence="7 13" id="KW-0479">Metal-binding</keyword>
<keyword evidence="9 13" id="KW-0408">Iron</keyword>
<protein>
    <recommendedName>
        <fullName evidence="5 14">Inositol oxygenase</fullName>
        <ecNumber evidence="4 14">1.13.99.1</ecNumber>
    </recommendedName>
    <alternativeName>
        <fullName evidence="10 14">Myo-inositol oxygenase</fullName>
    </alternativeName>
</protein>
<dbReference type="InterPro" id="IPR007828">
    <property type="entry name" value="Inositol_oxygenase"/>
</dbReference>
<dbReference type="OrthoDB" id="5151075at2759"/>
<dbReference type="EMBL" id="MRZV01000096">
    <property type="protein sequence ID" value="PIK58976.1"/>
    <property type="molecule type" value="Genomic_DNA"/>
</dbReference>
<dbReference type="GO" id="GO:0050113">
    <property type="term" value="F:inositol oxygenase activity"/>
    <property type="evidence" value="ECO:0007669"/>
    <property type="project" value="UniProtKB-UniRule"/>
</dbReference>
<dbReference type="Proteomes" id="UP000230750">
    <property type="component" value="Unassembled WGS sequence"/>
</dbReference>
<comment type="catalytic activity">
    <reaction evidence="11 14">
        <text>myo-inositol + O2 = D-glucuronate + H2O + H(+)</text>
        <dbReference type="Rhea" id="RHEA:23696"/>
        <dbReference type="ChEBI" id="CHEBI:15377"/>
        <dbReference type="ChEBI" id="CHEBI:15378"/>
        <dbReference type="ChEBI" id="CHEBI:15379"/>
        <dbReference type="ChEBI" id="CHEBI:17268"/>
        <dbReference type="ChEBI" id="CHEBI:58720"/>
        <dbReference type="EC" id="1.13.99.1"/>
    </reaction>
</comment>
<feature type="binding site" evidence="13">
    <location>
        <position position="122"/>
    </location>
    <ligand>
        <name>Fe cation</name>
        <dbReference type="ChEBI" id="CHEBI:24875"/>
        <label>1</label>
    </ligand>
</feature>
<evidence type="ECO:0000256" key="6">
    <source>
        <dbReference type="ARBA" id="ARBA00022490"/>
    </source>
</evidence>
<accession>A0A2G8LFE4</accession>
<proteinExistence type="inferred from homology"/>
<evidence type="ECO:0000256" key="14">
    <source>
        <dbReference type="RuleBase" id="RU367039"/>
    </source>
</evidence>
<dbReference type="GO" id="GO:0005737">
    <property type="term" value="C:cytoplasm"/>
    <property type="evidence" value="ECO:0007669"/>
    <property type="project" value="UniProtKB-SubCell"/>
</dbReference>
<feature type="binding site" evidence="13">
    <location>
        <position position="277"/>
    </location>
    <ligand>
        <name>Fe cation</name>
        <dbReference type="ChEBI" id="CHEBI:24875"/>
        <label>1</label>
    </ligand>
</feature>
<sequence>MRSRKLFLRLVEKVHILDPSVVYRPDLSDEEKKKLGLHLEETTFKPIHQKEESFRIFSEENELVKKTYKLMHTNQTFDFVEKKHAKYRQFNKAEMTIMEALEFMNTLIDESDPDVDVPNIYHAFQTAERIREQHPDQDWFHLVGLIHDLGKVMAIWGDPQWCVVGDTFPVGCAFDPSIVYSPESFSDNPDINDPRYNTKLGIYEENCGLDNIFMSWGHDEYMYHVLLHNNCKIPDEGLNMIRFHSFYPWHTCGAYEYLCSNKDKEMMKWVREFNQFDLYSKVDKLPDINKLRPYYQSLIDKYCPGKLQW</sequence>
<feature type="binding site" evidence="12">
    <location>
        <position position="151"/>
    </location>
    <ligand>
        <name>substrate</name>
    </ligand>
</feature>
<comment type="similarity">
    <text evidence="3 14">Belongs to the myo-inositol oxygenase family.</text>
</comment>
<feature type="binding site" evidence="13">
    <location>
        <position position="244"/>
    </location>
    <ligand>
        <name>Fe cation</name>
        <dbReference type="ChEBI" id="CHEBI:24875"/>
        <label>1</label>
    </ligand>
</feature>
<feature type="binding site" evidence="13">
    <location>
        <position position="148"/>
    </location>
    <ligand>
        <name>Fe cation</name>
        <dbReference type="ChEBI" id="CHEBI:24875"/>
        <label>1</label>
    </ligand>
</feature>
<dbReference type="SUPFAM" id="SSF109604">
    <property type="entry name" value="HD-domain/PDEase-like"/>
    <property type="match status" value="1"/>
</dbReference>
<evidence type="ECO:0000313" key="15">
    <source>
        <dbReference type="EMBL" id="PIK58976.1"/>
    </source>
</evidence>
<evidence type="ECO:0000256" key="3">
    <source>
        <dbReference type="ARBA" id="ARBA00005286"/>
    </source>
</evidence>
<evidence type="ECO:0000256" key="11">
    <source>
        <dbReference type="ARBA" id="ARBA00048271"/>
    </source>
</evidence>
<evidence type="ECO:0000256" key="7">
    <source>
        <dbReference type="ARBA" id="ARBA00022723"/>
    </source>
</evidence>
<feature type="binding site" evidence="13">
    <location>
        <position position="218"/>
    </location>
    <ligand>
        <name>Fe cation</name>
        <dbReference type="ChEBI" id="CHEBI:24875"/>
        <label>1</label>
    </ligand>
</feature>
<evidence type="ECO:0000313" key="16">
    <source>
        <dbReference type="Proteomes" id="UP000230750"/>
    </source>
</evidence>
<evidence type="ECO:0000256" key="12">
    <source>
        <dbReference type="PIRSR" id="PIRSR607828-1"/>
    </source>
</evidence>
<evidence type="ECO:0000256" key="10">
    <source>
        <dbReference type="ARBA" id="ARBA00029668"/>
    </source>
</evidence>
<comment type="caution">
    <text evidence="15">The sequence shown here is derived from an EMBL/GenBank/DDBJ whole genome shotgun (WGS) entry which is preliminary data.</text>
</comment>
<dbReference type="PANTHER" id="PTHR12588:SF0">
    <property type="entry name" value="INOSITOL OXYGENASE"/>
    <property type="match status" value="1"/>
</dbReference>
<dbReference type="PANTHER" id="PTHR12588">
    <property type="entry name" value="MYOINOSITOL OXYGENASE"/>
    <property type="match status" value="1"/>
</dbReference>
<dbReference type="STRING" id="307972.A0A2G8LFE4"/>
<comment type="pathway">
    <text evidence="2 14">Polyol metabolism; myo-inositol degradation into D-glucuronate; D-glucuronate from myo-inositol: step 1/1.</text>
</comment>
<gene>
    <name evidence="15" type="ORF">BSL78_04076</name>
</gene>
<evidence type="ECO:0000256" key="8">
    <source>
        <dbReference type="ARBA" id="ARBA00023002"/>
    </source>
</evidence>
<dbReference type="Pfam" id="PF05153">
    <property type="entry name" value="MIOX"/>
    <property type="match status" value="1"/>
</dbReference>
<comment type="subcellular location">
    <subcellularLocation>
        <location evidence="1 14">Cytoplasm</location>
    </subcellularLocation>
</comment>
<feature type="binding site" evidence="13">
    <location>
        <position position="147"/>
    </location>
    <ligand>
        <name>Fe cation</name>
        <dbReference type="ChEBI" id="CHEBI:24875"/>
        <label>1</label>
    </ligand>
</feature>
<organism evidence="15 16">
    <name type="scientific">Stichopus japonicus</name>
    <name type="common">Sea cucumber</name>
    <dbReference type="NCBI Taxonomy" id="307972"/>
    <lineage>
        <taxon>Eukaryota</taxon>
        <taxon>Metazoa</taxon>
        <taxon>Echinodermata</taxon>
        <taxon>Eleutherozoa</taxon>
        <taxon>Echinozoa</taxon>
        <taxon>Holothuroidea</taxon>
        <taxon>Aspidochirotacea</taxon>
        <taxon>Aspidochirotida</taxon>
        <taxon>Stichopodidae</taxon>
        <taxon>Apostichopus</taxon>
    </lineage>
</organism>
<name>A0A2G8LFE4_STIJA</name>
<evidence type="ECO:0000256" key="4">
    <source>
        <dbReference type="ARBA" id="ARBA00011919"/>
    </source>
</evidence>
<evidence type="ECO:0000256" key="2">
    <source>
        <dbReference type="ARBA" id="ARBA00005167"/>
    </source>
</evidence>
<comment type="cofactor">
    <cofactor evidence="13 14">
        <name>Fe cation</name>
        <dbReference type="ChEBI" id="CHEBI:24875"/>
    </cofactor>
    <text evidence="13 14">Binds 2 iron ions per subunit.</text>
</comment>
<dbReference type="AlphaFoldDB" id="A0A2G8LFE4"/>
<evidence type="ECO:0000256" key="5">
    <source>
        <dbReference type="ARBA" id="ARBA00019269"/>
    </source>
</evidence>
<dbReference type="GO" id="GO:0005506">
    <property type="term" value="F:iron ion binding"/>
    <property type="evidence" value="ECO:0007669"/>
    <property type="project" value="InterPro"/>
</dbReference>
<evidence type="ECO:0000256" key="13">
    <source>
        <dbReference type="PIRSR" id="PIRSR607828-2"/>
    </source>
</evidence>